<dbReference type="Proteomes" id="UP000002217">
    <property type="component" value="Chromosome"/>
</dbReference>
<accession>C8VWL4</accession>
<evidence type="ECO:0000313" key="2">
    <source>
        <dbReference type="Proteomes" id="UP000002217"/>
    </source>
</evidence>
<dbReference type="HOGENOM" id="CLU_174648_0_0_9"/>
<name>C8VWL4_DESAS</name>
<reference evidence="1 2" key="1">
    <citation type="journal article" date="2009" name="Stand. Genomic Sci.">
        <title>Complete genome sequence of Desulfotomaculum acetoxidans type strain (5575).</title>
        <authorList>
            <person name="Spring S."/>
            <person name="Lapidus A."/>
            <person name="Schroder M."/>
            <person name="Gleim D."/>
            <person name="Sims D."/>
            <person name="Meincke L."/>
            <person name="Glavina Del Rio T."/>
            <person name="Tice H."/>
            <person name="Copeland A."/>
            <person name="Cheng J.F."/>
            <person name="Lucas S."/>
            <person name="Chen F."/>
            <person name="Nolan M."/>
            <person name="Bruce D."/>
            <person name="Goodwin L."/>
            <person name="Pitluck S."/>
            <person name="Ivanova N."/>
            <person name="Mavromatis K."/>
            <person name="Mikhailova N."/>
            <person name="Pati A."/>
            <person name="Chen A."/>
            <person name="Palaniappan K."/>
            <person name="Land M."/>
            <person name="Hauser L."/>
            <person name="Chang Y.J."/>
            <person name="Jeffries C.D."/>
            <person name="Chain P."/>
            <person name="Saunders E."/>
            <person name="Brettin T."/>
            <person name="Detter J.C."/>
            <person name="Goker M."/>
            <person name="Bristow J."/>
            <person name="Eisen J.A."/>
            <person name="Markowitz V."/>
            <person name="Hugenholtz P."/>
            <person name="Kyrpides N.C."/>
            <person name="Klenk H.P."/>
            <person name="Han C."/>
        </authorList>
    </citation>
    <scope>NUCLEOTIDE SEQUENCE [LARGE SCALE GENOMIC DNA]</scope>
    <source>
        <strain evidence="2">ATCC 49208 / DSM 771 / VKM B-1644</strain>
    </source>
</reference>
<dbReference type="KEGG" id="dae:Dtox_3669"/>
<dbReference type="OrthoDB" id="9801042at2"/>
<dbReference type="RefSeq" id="WP_015759065.1">
    <property type="nucleotide sequence ID" value="NC_013216.1"/>
</dbReference>
<keyword evidence="2" id="KW-1185">Reference proteome</keyword>
<dbReference type="STRING" id="485916.Dtox_3669"/>
<sequence>MPNSELANMLRSIIQEELQPVRQEFQEFRQEVKTRLDTLDKGQKKLQRDVTLIRKELKESWKDIGNFDDRITNLEKMVIR</sequence>
<organism evidence="1 2">
    <name type="scientific">Desulfofarcimen acetoxidans (strain ATCC 49208 / DSM 771 / KCTC 5769 / VKM B-1644 / 5575)</name>
    <name type="common">Desulfotomaculum acetoxidans</name>
    <dbReference type="NCBI Taxonomy" id="485916"/>
    <lineage>
        <taxon>Bacteria</taxon>
        <taxon>Bacillati</taxon>
        <taxon>Bacillota</taxon>
        <taxon>Clostridia</taxon>
        <taxon>Eubacteriales</taxon>
        <taxon>Peptococcaceae</taxon>
        <taxon>Desulfofarcimen</taxon>
    </lineage>
</organism>
<gene>
    <name evidence="1" type="ordered locus">Dtox_3669</name>
</gene>
<proteinExistence type="predicted"/>
<dbReference type="EMBL" id="CP001720">
    <property type="protein sequence ID" value="ACV64378.1"/>
    <property type="molecule type" value="Genomic_DNA"/>
</dbReference>
<protein>
    <submittedName>
        <fullName evidence="1">Uncharacterized protein</fullName>
    </submittedName>
</protein>
<dbReference type="AlphaFoldDB" id="C8VWL4"/>
<evidence type="ECO:0000313" key="1">
    <source>
        <dbReference type="EMBL" id="ACV64378.1"/>
    </source>
</evidence>